<feature type="compositionally biased region" description="Basic and acidic residues" evidence="1">
    <location>
        <begin position="292"/>
        <end position="302"/>
    </location>
</feature>
<feature type="compositionally biased region" description="Low complexity" evidence="1">
    <location>
        <begin position="155"/>
        <end position="165"/>
    </location>
</feature>
<protein>
    <submittedName>
        <fullName evidence="3">LADA_0A00386g1_1</fullName>
    </submittedName>
</protein>
<keyword evidence="2" id="KW-0812">Transmembrane</keyword>
<dbReference type="AlphaFoldDB" id="A0A1G4IM41"/>
<feature type="compositionally biased region" description="Low complexity" evidence="1">
    <location>
        <begin position="243"/>
        <end position="254"/>
    </location>
</feature>
<dbReference type="EMBL" id="LT598460">
    <property type="protein sequence ID" value="SCU77425.1"/>
    <property type="molecule type" value="Genomic_DNA"/>
</dbReference>
<evidence type="ECO:0000313" key="3">
    <source>
        <dbReference type="EMBL" id="SCU77425.1"/>
    </source>
</evidence>
<sequence>MVDGVSLAVGCAVGIPCGVAVVVALIFWFYMQRRLKKEVEEDAESMSDDRAISFNNMEALKQVENSEKEDQALQNADVSSYSDNTQGVESGPASAPTSAGGVFNGLKKTRGTSVSRSKTKSENKNTYMPAYRKKLNSSISSLQQRTRHHDDFKGTTDSSSTSLDTKPNGTQRSEPTVLDQMIPVLGNPNGTDSGAAATSEFSLSHEKTASNDNLIKNLHNHDFGSYPRRRSSANLTSMASGNVSSTSVRTRSSSAHSPKNSTENVFDTPNSNVKVMNSLPNHTGSPNGNIFLKDENSDDNEKPSYYMLKNNYDVQNSSEIAEEDQYENDFTNYSESKREFINSLRPRKN</sequence>
<proteinExistence type="predicted"/>
<evidence type="ECO:0000313" key="4">
    <source>
        <dbReference type="Proteomes" id="UP000190274"/>
    </source>
</evidence>
<evidence type="ECO:0000256" key="2">
    <source>
        <dbReference type="SAM" id="Phobius"/>
    </source>
</evidence>
<feature type="region of interest" description="Disordered" evidence="1">
    <location>
        <begin position="221"/>
        <end position="305"/>
    </location>
</feature>
<keyword evidence="2" id="KW-0472">Membrane</keyword>
<name>A0A1G4IM41_9SACH</name>
<feature type="region of interest" description="Disordered" evidence="1">
    <location>
        <begin position="64"/>
        <end position="176"/>
    </location>
</feature>
<evidence type="ECO:0000256" key="1">
    <source>
        <dbReference type="SAM" id="MobiDB-lite"/>
    </source>
</evidence>
<organism evidence="3 4">
    <name type="scientific">Lachancea dasiensis</name>
    <dbReference type="NCBI Taxonomy" id="1072105"/>
    <lineage>
        <taxon>Eukaryota</taxon>
        <taxon>Fungi</taxon>
        <taxon>Dikarya</taxon>
        <taxon>Ascomycota</taxon>
        <taxon>Saccharomycotina</taxon>
        <taxon>Saccharomycetes</taxon>
        <taxon>Saccharomycetales</taxon>
        <taxon>Saccharomycetaceae</taxon>
        <taxon>Lachancea</taxon>
    </lineage>
</organism>
<accession>A0A1G4IM41</accession>
<dbReference type="Proteomes" id="UP000190274">
    <property type="component" value="Chromosome A"/>
</dbReference>
<keyword evidence="4" id="KW-1185">Reference proteome</keyword>
<feature type="compositionally biased region" description="Polar residues" evidence="1">
    <location>
        <begin position="72"/>
        <end position="88"/>
    </location>
</feature>
<feature type="transmembrane region" description="Helical" evidence="2">
    <location>
        <begin position="6"/>
        <end position="30"/>
    </location>
</feature>
<feature type="compositionally biased region" description="Polar residues" evidence="1">
    <location>
        <begin position="232"/>
        <end position="242"/>
    </location>
</feature>
<feature type="compositionally biased region" description="Polar residues" evidence="1">
    <location>
        <begin position="255"/>
        <end position="288"/>
    </location>
</feature>
<gene>
    <name evidence="3" type="ORF">LADA_0A00386G</name>
</gene>
<dbReference type="OrthoDB" id="4097102at2759"/>
<reference evidence="3 4" key="1">
    <citation type="submission" date="2016-03" db="EMBL/GenBank/DDBJ databases">
        <authorList>
            <person name="Devillers H."/>
        </authorList>
    </citation>
    <scope>NUCLEOTIDE SEQUENCE [LARGE SCALE GENOMIC DNA]</scope>
    <source>
        <strain evidence="3">CBS 10888</strain>
    </source>
</reference>
<keyword evidence="2" id="KW-1133">Transmembrane helix</keyword>